<proteinExistence type="predicted"/>
<dbReference type="InterPro" id="IPR027417">
    <property type="entry name" value="P-loop_NTPase"/>
</dbReference>
<dbReference type="GO" id="GO:0005524">
    <property type="term" value="F:ATP binding"/>
    <property type="evidence" value="ECO:0007669"/>
    <property type="project" value="InterPro"/>
</dbReference>
<dbReference type="InterPro" id="IPR011704">
    <property type="entry name" value="ATPase_dyneun-rel_AAA"/>
</dbReference>
<dbReference type="SMART" id="SM00382">
    <property type="entry name" value="AAA"/>
    <property type="match status" value="1"/>
</dbReference>
<dbReference type="SUPFAM" id="SSF52540">
    <property type="entry name" value="P-loop containing nucleoside triphosphate hydrolases"/>
    <property type="match status" value="1"/>
</dbReference>
<evidence type="ECO:0000313" key="3">
    <source>
        <dbReference type="Proteomes" id="UP000008467"/>
    </source>
</evidence>
<dbReference type="Gene3D" id="3.40.50.300">
    <property type="entry name" value="P-loop containing nucleotide triphosphate hydrolases"/>
    <property type="match status" value="1"/>
</dbReference>
<dbReference type="InterPro" id="IPR003593">
    <property type="entry name" value="AAA+_ATPase"/>
</dbReference>
<name>F2JHI6_CELLD</name>
<dbReference type="AlphaFoldDB" id="F2JHI6"/>
<sequence length="322" mass="37600">MIEENNESIYVSPYAKNTGRKVEPETVDPVYMAVKTNYTSEDFLSEAYISKEKYVQMIRRLDRKKNIILQGAPGVGKTFLAKRLAYSLIGKKDDDRVAMIQFHQNYAYEDFVMGFRPNETGGFNLEKGLFYTFCQKAKDDMENPYFFIIDEINRGNLSKIFGELLLLIEADKRDKKFAIETTYSKERFYIPSNLYIIGLMNTADRSLAVMDYALRRRFSFIEIDPAFGGNFERYMKQFEHTKLSRVIQVIMQINEAITQDESLGRGFRIGHSYFSDLNNGSDEELYEIIECEIVPLLEEYWGENYEKFSTYVKVLRGALQYA</sequence>
<dbReference type="GO" id="GO:0016887">
    <property type="term" value="F:ATP hydrolysis activity"/>
    <property type="evidence" value="ECO:0007669"/>
    <property type="project" value="InterPro"/>
</dbReference>
<dbReference type="PANTHER" id="PTHR37291">
    <property type="entry name" value="5-METHYLCYTOSINE-SPECIFIC RESTRICTION ENZYME B"/>
    <property type="match status" value="1"/>
</dbReference>
<dbReference type="InterPro" id="IPR052934">
    <property type="entry name" value="Methyl-DNA_Rec/Restrict_Enz"/>
</dbReference>
<dbReference type="Proteomes" id="UP000008467">
    <property type="component" value="Chromosome"/>
</dbReference>
<keyword evidence="3" id="KW-1185">Reference proteome</keyword>
<organism evidence="2 3">
    <name type="scientific">Cellulosilyticum lentocellum (strain ATCC 49066 / DSM 5427 / NCIMB 11756 / RHM5)</name>
    <name type="common">Clostridium lentocellum</name>
    <dbReference type="NCBI Taxonomy" id="642492"/>
    <lineage>
        <taxon>Bacteria</taxon>
        <taxon>Bacillati</taxon>
        <taxon>Bacillota</taxon>
        <taxon>Clostridia</taxon>
        <taxon>Lachnospirales</taxon>
        <taxon>Cellulosilyticaceae</taxon>
        <taxon>Cellulosilyticum</taxon>
    </lineage>
</organism>
<protein>
    <submittedName>
        <fullName evidence="2">ATPase associated with various cellular activities AAA_5</fullName>
    </submittedName>
</protein>
<accession>F2JHI6</accession>
<dbReference type="STRING" id="642492.Clole_2519"/>
<dbReference type="Pfam" id="PF07728">
    <property type="entry name" value="AAA_5"/>
    <property type="match status" value="1"/>
</dbReference>
<dbReference type="HOGENOM" id="CLU_008747_8_1_9"/>
<gene>
    <name evidence="2" type="ordered locus">Clole_2519</name>
</gene>
<evidence type="ECO:0000313" key="2">
    <source>
        <dbReference type="EMBL" id="ADZ84225.1"/>
    </source>
</evidence>
<reference evidence="2 3" key="1">
    <citation type="journal article" date="2011" name="J. Bacteriol.">
        <title>Complete genome sequence of the cellulose-degrading bacterium Cellulosilyticum lentocellum.</title>
        <authorList>
            <consortium name="US DOE Joint Genome Institute"/>
            <person name="Miller D.A."/>
            <person name="Suen G."/>
            <person name="Bruce D."/>
            <person name="Copeland A."/>
            <person name="Cheng J.F."/>
            <person name="Detter C."/>
            <person name="Goodwin L.A."/>
            <person name="Han C.S."/>
            <person name="Hauser L.J."/>
            <person name="Land M.L."/>
            <person name="Lapidus A."/>
            <person name="Lucas S."/>
            <person name="Meincke L."/>
            <person name="Pitluck S."/>
            <person name="Tapia R."/>
            <person name="Teshima H."/>
            <person name="Woyke T."/>
            <person name="Fox B.G."/>
            <person name="Angert E.R."/>
            <person name="Currie C.R."/>
        </authorList>
    </citation>
    <scope>NUCLEOTIDE SEQUENCE [LARGE SCALE GENOMIC DNA]</scope>
    <source>
        <strain evidence="3">ATCC 49066 / DSM 5427 / NCIMB 11756 / RHM5</strain>
    </source>
</reference>
<dbReference type="CDD" id="cd00009">
    <property type="entry name" value="AAA"/>
    <property type="match status" value="1"/>
</dbReference>
<dbReference type="RefSeq" id="WP_013657518.1">
    <property type="nucleotide sequence ID" value="NC_015275.1"/>
</dbReference>
<feature type="domain" description="AAA+ ATPase" evidence="1">
    <location>
        <begin position="63"/>
        <end position="224"/>
    </location>
</feature>
<dbReference type="PANTHER" id="PTHR37291:SF1">
    <property type="entry name" value="TYPE IV METHYL-DIRECTED RESTRICTION ENZYME ECOKMCRB SUBUNIT"/>
    <property type="match status" value="1"/>
</dbReference>
<dbReference type="KEGG" id="cle:Clole_2519"/>
<dbReference type="REBASE" id="33991">
    <property type="entry name" value="Cle5427McrBCP"/>
</dbReference>
<dbReference type="eggNOG" id="COG1401">
    <property type="taxonomic scope" value="Bacteria"/>
</dbReference>
<dbReference type="EMBL" id="CP002582">
    <property type="protein sequence ID" value="ADZ84225.1"/>
    <property type="molecule type" value="Genomic_DNA"/>
</dbReference>
<evidence type="ECO:0000259" key="1">
    <source>
        <dbReference type="SMART" id="SM00382"/>
    </source>
</evidence>